<dbReference type="AlphaFoldDB" id="A0A8H5GLU9"/>
<feature type="compositionally biased region" description="Low complexity" evidence="1">
    <location>
        <begin position="351"/>
        <end position="365"/>
    </location>
</feature>
<feature type="region of interest" description="Disordered" evidence="1">
    <location>
        <begin position="110"/>
        <end position="196"/>
    </location>
</feature>
<gene>
    <name evidence="3" type="ORF">D9758_003850</name>
</gene>
<feature type="signal peptide" evidence="2">
    <location>
        <begin position="1"/>
        <end position="18"/>
    </location>
</feature>
<proteinExistence type="predicted"/>
<organism evidence="3 4">
    <name type="scientific">Tetrapyrgos nigripes</name>
    <dbReference type="NCBI Taxonomy" id="182062"/>
    <lineage>
        <taxon>Eukaryota</taxon>
        <taxon>Fungi</taxon>
        <taxon>Dikarya</taxon>
        <taxon>Basidiomycota</taxon>
        <taxon>Agaricomycotina</taxon>
        <taxon>Agaricomycetes</taxon>
        <taxon>Agaricomycetidae</taxon>
        <taxon>Agaricales</taxon>
        <taxon>Marasmiineae</taxon>
        <taxon>Marasmiaceae</taxon>
        <taxon>Tetrapyrgos</taxon>
    </lineage>
</organism>
<feature type="region of interest" description="Disordered" evidence="1">
    <location>
        <begin position="351"/>
        <end position="460"/>
    </location>
</feature>
<feature type="compositionally biased region" description="Low complexity" evidence="1">
    <location>
        <begin position="114"/>
        <end position="148"/>
    </location>
</feature>
<feature type="compositionally biased region" description="Acidic residues" evidence="1">
    <location>
        <begin position="421"/>
        <end position="431"/>
    </location>
</feature>
<accession>A0A8H5GLU9</accession>
<evidence type="ECO:0000313" key="3">
    <source>
        <dbReference type="EMBL" id="KAF5367120.1"/>
    </source>
</evidence>
<keyword evidence="4" id="KW-1185">Reference proteome</keyword>
<feature type="compositionally biased region" description="Polar residues" evidence="1">
    <location>
        <begin position="403"/>
        <end position="412"/>
    </location>
</feature>
<sequence>MGLSLSRVAVFLWTILNSLLLYRRKERSVKPTKELVPSSSAKARHGKTHSMLLARAELVIVNTGPITLFEAIVTTASTPKTPKILISSPLPGRHPFEASPTRKLSIGAIASDESSQSPIRAPIPSSPSALSKHPHTSISSISSSSHQSKSSEDESQLSTASTSHEAERSPTQTPSDPPLPPKAILNPSTKVRFSPRVYPSNPYSAQTTLLGDSCPLNLSPFSNDARSFVCPSPIFPEDSCSNRGDDVIKRTSFLPYPDVFDIDGYSRNSTLKHPSFLPYPDVFDVDRYSRDSVLGRDSVMSASSLYPAFVSKGKLDQDLPIAENVETSETSSPDFTKRFTFGVPQVRYGHSTWSPSSPTSPLLPSGPKKALAPATGNNQPRNQPTCTESPSTSLFKGYVFPSPSKTKTTNSRTHVERYADKDEDTESDDVDPMCLTPTPPSHTPNHGYGHSRHRHQRQGQPISVGIRVSRLGLGLGLGLGFDYDRAGFGTPVSISRSSSSRFEKKARMGKAWSATPSWYTPSPTPRPQAAVTHSPTAVKFMGLGRTGTTMDKDIGSNVRQGLDTGLGLWSPELGTGLGLGDLAITTDTNTPTKTVTKMQTQATMTQAGGSSLVPVGSDVAVCLMGACQESEAESEKVKFVCTDEQFLEVLDKV</sequence>
<feature type="compositionally biased region" description="Polar residues" evidence="1">
    <location>
        <begin position="375"/>
        <end position="394"/>
    </location>
</feature>
<name>A0A8H5GLU9_9AGAR</name>
<feature type="chain" id="PRO_5034149358" evidence="2">
    <location>
        <begin position="19"/>
        <end position="653"/>
    </location>
</feature>
<dbReference type="OrthoDB" id="10684764at2759"/>
<evidence type="ECO:0000256" key="1">
    <source>
        <dbReference type="SAM" id="MobiDB-lite"/>
    </source>
</evidence>
<dbReference type="Proteomes" id="UP000559256">
    <property type="component" value="Unassembled WGS sequence"/>
</dbReference>
<evidence type="ECO:0000256" key="2">
    <source>
        <dbReference type="SAM" id="SignalP"/>
    </source>
</evidence>
<dbReference type="EMBL" id="JAACJM010000020">
    <property type="protein sequence ID" value="KAF5367120.1"/>
    <property type="molecule type" value="Genomic_DNA"/>
</dbReference>
<comment type="caution">
    <text evidence="3">The sequence shown here is derived from an EMBL/GenBank/DDBJ whole genome shotgun (WGS) entry which is preliminary data.</text>
</comment>
<keyword evidence="2" id="KW-0732">Signal</keyword>
<protein>
    <submittedName>
        <fullName evidence="3">Uncharacterized protein</fullName>
    </submittedName>
</protein>
<reference evidence="3 4" key="1">
    <citation type="journal article" date="2020" name="ISME J.">
        <title>Uncovering the hidden diversity of litter-decomposition mechanisms in mushroom-forming fungi.</title>
        <authorList>
            <person name="Floudas D."/>
            <person name="Bentzer J."/>
            <person name="Ahren D."/>
            <person name="Johansson T."/>
            <person name="Persson P."/>
            <person name="Tunlid A."/>
        </authorList>
    </citation>
    <scope>NUCLEOTIDE SEQUENCE [LARGE SCALE GENOMIC DNA]</scope>
    <source>
        <strain evidence="3 4">CBS 291.85</strain>
    </source>
</reference>
<evidence type="ECO:0000313" key="4">
    <source>
        <dbReference type="Proteomes" id="UP000559256"/>
    </source>
</evidence>